<dbReference type="EMBL" id="DVOS01000060">
    <property type="protein sequence ID" value="HIV23733.1"/>
    <property type="molecule type" value="Genomic_DNA"/>
</dbReference>
<dbReference type="Proteomes" id="UP000886889">
    <property type="component" value="Unassembled WGS sequence"/>
</dbReference>
<dbReference type="PIRSF" id="PIRSF009467">
    <property type="entry name" value="Ureas_acces_UreF"/>
    <property type="match status" value="1"/>
</dbReference>
<protein>
    <recommendedName>
        <fullName evidence="3">Urease accessory protein UreF</fullName>
    </recommendedName>
</protein>
<accession>A0A9D1NZ68</accession>
<gene>
    <name evidence="3" type="primary">ureF</name>
    <name evidence="4" type="ORF">IAC80_07305</name>
</gene>
<dbReference type="InterPro" id="IPR002639">
    <property type="entry name" value="UreF"/>
</dbReference>
<reference evidence="4" key="1">
    <citation type="submission" date="2020-10" db="EMBL/GenBank/DDBJ databases">
        <authorList>
            <person name="Gilroy R."/>
        </authorList>
    </citation>
    <scope>NUCLEOTIDE SEQUENCE</scope>
    <source>
        <strain evidence="4">ChiBcec6-7307</strain>
    </source>
</reference>
<evidence type="ECO:0000256" key="3">
    <source>
        <dbReference type="HAMAP-Rule" id="MF_01385"/>
    </source>
</evidence>
<evidence type="ECO:0000256" key="1">
    <source>
        <dbReference type="ARBA" id="ARBA00022988"/>
    </source>
</evidence>
<proteinExistence type="inferred from homology"/>
<dbReference type="Gene3D" id="1.10.4190.10">
    <property type="entry name" value="Urease accessory protein UreF"/>
    <property type="match status" value="1"/>
</dbReference>
<evidence type="ECO:0000313" key="4">
    <source>
        <dbReference type="EMBL" id="HIV23733.1"/>
    </source>
</evidence>
<comment type="subcellular location">
    <subcellularLocation>
        <location evidence="3">Cytoplasm</location>
    </subcellularLocation>
</comment>
<name>A0A9D1NZ68_9FIRM</name>
<organism evidence="4 5">
    <name type="scientific">Candidatus Merdiplasma excrementigallinarum</name>
    <dbReference type="NCBI Taxonomy" id="2840864"/>
    <lineage>
        <taxon>Bacteria</taxon>
        <taxon>Bacillati</taxon>
        <taxon>Bacillota</taxon>
        <taxon>Clostridia</taxon>
        <taxon>Lachnospirales</taxon>
        <taxon>Lachnospiraceae</taxon>
        <taxon>Lachnospiraceae incertae sedis</taxon>
        <taxon>Candidatus Merdiplasma</taxon>
    </lineage>
</organism>
<dbReference type="GO" id="GO:0005737">
    <property type="term" value="C:cytoplasm"/>
    <property type="evidence" value="ECO:0007669"/>
    <property type="project" value="UniProtKB-SubCell"/>
</dbReference>
<comment type="similarity">
    <text evidence="3">Belongs to the UreF family.</text>
</comment>
<dbReference type="InterPro" id="IPR038277">
    <property type="entry name" value="UreF_sf"/>
</dbReference>
<dbReference type="GO" id="GO:0016151">
    <property type="term" value="F:nickel cation binding"/>
    <property type="evidence" value="ECO:0007669"/>
    <property type="project" value="UniProtKB-UniRule"/>
</dbReference>
<dbReference type="PANTHER" id="PTHR33620">
    <property type="entry name" value="UREASE ACCESSORY PROTEIN F"/>
    <property type="match status" value="1"/>
</dbReference>
<dbReference type="Pfam" id="PF01730">
    <property type="entry name" value="UreF"/>
    <property type="match status" value="1"/>
</dbReference>
<keyword evidence="2 3" id="KW-0143">Chaperone</keyword>
<dbReference type="PANTHER" id="PTHR33620:SF1">
    <property type="entry name" value="UREASE ACCESSORY PROTEIN F"/>
    <property type="match status" value="1"/>
</dbReference>
<evidence type="ECO:0000313" key="5">
    <source>
        <dbReference type="Proteomes" id="UP000886889"/>
    </source>
</evidence>
<reference evidence="4" key="2">
    <citation type="journal article" date="2021" name="PeerJ">
        <title>Extensive microbial diversity within the chicken gut microbiome revealed by metagenomics and culture.</title>
        <authorList>
            <person name="Gilroy R."/>
            <person name="Ravi A."/>
            <person name="Getino M."/>
            <person name="Pursley I."/>
            <person name="Horton D.L."/>
            <person name="Alikhan N.F."/>
            <person name="Baker D."/>
            <person name="Gharbi K."/>
            <person name="Hall N."/>
            <person name="Watson M."/>
            <person name="Adriaenssens E.M."/>
            <person name="Foster-Nyarko E."/>
            <person name="Jarju S."/>
            <person name="Secka A."/>
            <person name="Antonio M."/>
            <person name="Oren A."/>
            <person name="Chaudhuri R.R."/>
            <person name="La Ragione R."/>
            <person name="Hildebrand F."/>
            <person name="Pallen M.J."/>
        </authorList>
    </citation>
    <scope>NUCLEOTIDE SEQUENCE</scope>
    <source>
        <strain evidence="4">ChiBcec6-7307</strain>
    </source>
</reference>
<keyword evidence="1 3" id="KW-0996">Nickel insertion</keyword>
<dbReference type="HAMAP" id="MF_01385">
    <property type="entry name" value="UreF"/>
    <property type="match status" value="1"/>
</dbReference>
<comment type="subunit">
    <text evidence="3">UreD, UreF and UreG form a complex that acts as a GTP-hydrolysis-dependent molecular chaperone, activating the urease apoprotein by helping to assemble the nickel containing metallocenter of UreC. The UreE protein probably delivers the nickel.</text>
</comment>
<keyword evidence="3" id="KW-0963">Cytoplasm</keyword>
<sequence length="233" mass="25474">MNKEDLASRLLLLQVNDALFPIGAYSHSYGLETYIQEGRVRDAKTAGEYISRKLALGTVYTDLLAVRLACEKAGTGNLEALDELEDMLEASLIPRECREAFKKLGNRFAKTVSGLPIPWKTQVFEAYVKRRGEGGVCHPCAYGVFCAGTGIPAEDAMLHYLYAQTSAMVTNCVKAVPLSQTEGQKILTAMLGDFPGLLKQAKEAPEEMLGLGAPGFDLAGIRHETLYSRLYMS</sequence>
<dbReference type="AlphaFoldDB" id="A0A9D1NZ68"/>
<comment type="function">
    <text evidence="3">Required for maturation of urease via the functional incorporation of the urease nickel metallocenter.</text>
</comment>
<comment type="caution">
    <text evidence="4">The sequence shown here is derived from an EMBL/GenBank/DDBJ whole genome shotgun (WGS) entry which is preliminary data.</text>
</comment>
<evidence type="ECO:0000256" key="2">
    <source>
        <dbReference type="ARBA" id="ARBA00023186"/>
    </source>
</evidence>